<comment type="caution">
    <text evidence="7">The sequence shown here is derived from an EMBL/GenBank/DDBJ whole genome shotgun (WGS) entry which is preliminary data.</text>
</comment>
<keyword evidence="4" id="KW-0812">Transmembrane</keyword>
<gene>
    <name evidence="7" type="ORF">WMO43_01650</name>
</gene>
<dbReference type="SUPFAM" id="SSF56519">
    <property type="entry name" value="Penicillin binding protein dimerisation domain"/>
    <property type="match status" value="1"/>
</dbReference>
<keyword evidence="8" id="KW-1185">Reference proteome</keyword>
<evidence type="ECO:0000256" key="4">
    <source>
        <dbReference type="SAM" id="Phobius"/>
    </source>
</evidence>
<evidence type="ECO:0000259" key="6">
    <source>
        <dbReference type="Pfam" id="PF03717"/>
    </source>
</evidence>
<comment type="subcellular location">
    <subcellularLocation>
        <location evidence="1">Membrane</location>
    </subcellularLocation>
</comment>
<dbReference type="InterPro" id="IPR012338">
    <property type="entry name" value="Beta-lactam/transpept-like"/>
</dbReference>
<dbReference type="InterPro" id="IPR001460">
    <property type="entry name" value="PCN-bd_Tpept"/>
</dbReference>
<name>A0ABV1HBF8_9FIRM</name>
<accession>A0ABV1HBF8</accession>
<dbReference type="PANTHER" id="PTHR30627">
    <property type="entry name" value="PEPTIDOGLYCAN D,D-TRANSPEPTIDASE"/>
    <property type="match status" value="1"/>
</dbReference>
<evidence type="ECO:0000313" key="8">
    <source>
        <dbReference type="Proteomes" id="UP001454489"/>
    </source>
</evidence>
<feature type="domain" description="Penicillin-binding protein dimerisation" evidence="6">
    <location>
        <begin position="67"/>
        <end position="225"/>
    </location>
</feature>
<dbReference type="Gene3D" id="3.40.710.10">
    <property type="entry name" value="DD-peptidase/beta-lactamase superfamily"/>
    <property type="match status" value="1"/>
</dbReference>
<protein>
    <submittedName>
        <fullName evidence="7">Penicillin-binding protein 2</fullName>
    </submittedName>
</protein>
<sequence>MKARRKKELAKFPRKMRKKLIVTFLTITILLVALIGRIMYIEVTSGEKYEKIVLTQQEYDSTILPYQRGDIVDAKGTVLATSVDVYNVILDCKVLNSKEEYLQPTIEALTSCFEDLKAEDLYKLAEEKPKSQYNKILRRLPYDKVQKFVELQNDTKNHPYIKGVWMEKEYLREYPYGSLAASVIGYTTSGNLGIGGLEDSYNDTLNGVNGREYGYLNSDSNFEKTIKEPVNGKTVVSTIDVNIQSVVEKKLKEFNDACKNGAEEGEGSKNTAAIVMNPNNGEIYAMANYPTFDLNDPRDLSAYYSEEQIKAMSEDEQLEALNKIWQNFCVTQTYEPGSTVKPLTVATGLETGALTGNETYVCDGKEQVGGHTIHCVNRSGHGLLTIEQSIMESCNDALMQMSYAIQKENLLKYQKIFGFGQKTGIDLPGEARTDSLMYTLETMDDASLATNSFGQNFNVTMVQMASAFSSLINGGNYYKPHVVKKITDENGNLIEENKGELLKQTLSKDTCNMVKQYLYKTVSEGTGKTAKVPGYSMGGKTGTAQKYETIEEDGVKKTQRAQGKYLVSFIGYVPQENPQVVIYVVIDEPNVADQAHSSYAQNITREILKEILPYLNIYQDEEYDQEKVVDLDIMGNPVQ</sequence>
<dbReference type="Pfam" id="PF03717">
    <property type="entry name" value="PBP_dimer"/>
    <property type="match status" value="1"/>
</dbReference>
<dbReference type="InterPro" id="IPR036138">
    <property type="entry name" value="PBP_dimer_sf"/>
</dbReference>
<proteinExistence type="inferred from homology"/>
<evidence type="ECO:0000256" key="1">
    <source>
        <dbReference type="ARBA" id="ARBA00004370"/>
    </source>
</evidence>
<dbReference type="Gene3D" id="3.90.1310.10">
    <property type="entry name" value="Penicillin-binding protein 2a (Domain 2)"/>
    <property type="match status" value="1"/>
</dbReference>
<evidence type="ECO:0000313" key="7">
    <source>
        <dbReference type="EMBL" id="MEQ2556586.1"/>
    </source>
</evidence>
<evidence type="ECO:0000259" key="5">
    <source>
        <dbReference type="Pfam" id="PF00905"/>
    </source>
</evidence>
<comment type="similarity">
    <text evidence="2">Belongs to the transpeptidase family.</text>
</comment>
<evidence type="ECO:0000256" key="2">
    <source>
        <dbReference type="ARBA" id="ARBA00007171"/>
    </source>
</evidence>
<keyword evidence="3 4" id="KW-0472">Membrane</keyword>
<reference evidence="7 8" key="1">
    <citation type="submission" date="2024-03" db="EMBL/GenBank/DDBJ databases">
        <title>Human intestinal bacterial collection.</title>
        <authorList>
            <person name="Pauvert C."/>
            <person name="Hitch T.C.A."/>
            <person name="Clavel T."/>
        </authorList>
    </citation>
    <scope>NUCLEOTIDE SEQUENCE [LARGE SCALE GENOMIC DNA]</scope>
    <source>
        <strain evidence="7 8">CLA-AA-H185</strain>
    </source>
</reference>
<feature type="transmembrane region" description="Helical" evidence="4">
    <location>
        <begin position="20"/>
        <end position="40"/>
    </location>
</feature>
<dbReference type="Proteomes" id="UP001454489">
    <property type="component" value="Unassembled WGS sequence"/>
</dbReference>
<keyword evidence="4" id="KW-1133">Transmembrane helix</keyword>
<dbReference type="InterPro" id="IPR005311">
    <property type="entry name" value="PBP_dimer"/>
</dbReference>
<feature type="domain" description="Penicillin-binding protein transpeptidase" evidence="5">
    <location>
        <begin position="272"/>
        <end position="609"/>
    </location>
</feature>
<dbReference type="InterPro" id="IPR050515">
    <property type="entry name" value="Beta-lactam/transpept"/>
</dbReference>
<organism evidence="7 8">
    <name type="scientific">Maccoyibacter intestinihominis</name>
    <dbReference type="NCBI Taxonomy" id="3133499"/>
    <lineage>
        <taxon>Bacteria</taxon>
        <taxon>Bacillati</taxon>
        <taxon>Bacillota</taxon>
        <taxon>Clostridia</taxon>
        <taxon>Lachnospirales</taxon>
        <taxon>Lachnospiraceae</taxon>
        <taxon>Maccoyibacter</taxon>
    </lineage>
</organism>
<dbReference type="Pfam" id="PF00905">
    <property type="entry name" value="Transpeptidase"/>
    <property type="match status" value="1"/>
</dbReference>
<evidence type="ECO:0000256" key="3">
    <source>
        <dbReference type="ARBA" id="ARBA00023136"/>
    </source>
</evidence>
<dbReference type="EMBL" id="JBBMEX010000001">
    <property type="protein sequence ID" value="MEQ2556586.1"/>
    <property type="molecule type" value="Genomic_DNA"/>
</dbReference>
<dbReference type="SUPFAM" id="SSF56601">
    <property type="entry name" value="beta-lactamase/transpeptidase-like"/>
    <property type="match status" value="1"/>
</dbReference>